<protein>
    <recommendedName>
        <fullName evidence="2">Dynein heavy chain linker domain-containing protein</fullName>
    </recommendedName>
</protein>
<organism evidence="1">
    <name type="scientific">Spongospora subterranea</name>
    <dbReference type="NCBI Taxonomy" id="70186"/>
    <lineage>
        <taxon>Eukaryota</taxon>
        <taxon>Sar</taxon>
        <taxon>Rhizaria</taxon>
        <taxon>Endomyxa</taxon>
        <taxon>Phytomyxea</taxon>
        <taxon>Plasmodiophorida</taxon>
        <taxon>Plasmodiophoridae</taxon>
        <taxon>Spongospora</taxon>
    </lineage>
</organism>
<accession>A0A0H5QR75</accession>
<dbReference type="AlphaFoldDB" id="A0A0H5QR75"/>
<dbReference type="EMBL" id="HACM01003665">
    <property type="protein sequence ID" value="CRZ04107.1"/>
    <property type="molecule type" value="Transcribed_RNA"/>
</dbReference>
<feature type="non-terminal residue" evidence="1">
    <location>
        <position position="132"/>
    </location>
</feature>
<name>A0A0H5QR75_9EUKA</name>
<evidence type="ECO:0000313" key="1">
    <source>
        <dbReference type="EMBL" id="CRZ04107.1"/>
    </source>
</evidence>
<evidence type="ECO:0008006" key="2">
    <source>
        <dbReference type="Google" id="ProtNLM"/>
    </source>
</evidence>
<proteinExistence type="predicted"/>
<sequence length="132" mass="14982">QSIPHQANLGICLVSCEAIRRELSDKHTLIATRELETYCRITRERCLSIERDFNSIRVTLQRTPETIEGLVEMREHLATIPKVVADQTPAIEEALSQFALLDSFGYRFTKDDFGARWDTFALPKSIGDQVAS</sequence>
<feature type="non-terminal residue" evidence="1">
    <location>
        <position position="1"/>
    </location>
</feature>
<reference evidence="1" key="1">
    <citation type="submission" date="2015-04" db="EMBL/GenBank/DDBJ databases">
        <title>The genome sequence of the plant pathogenic Rhizarian Plasmodiophora brassicae reveals insights in its biotrophic life cycle and the origin of chitin synthesis.</title>
        <authorList>
            <person name="Schwelm A."/>
            <person name="Fogelqvist J."/>
            <person name="Knaust A."/>
            <person name="Julke S."/>
            <person name="Lilja T."/>
            <person name="Dhandapani V."/>
            <person name="Bonilla-Rosso G."/>
            <person name="Karlsson M."/>
            <person name="Shevchenko A."/>
            <person name="Choi S.R."/>
            <person name="Kim H.G."/>
            <person name="Park J.Y."/>
            <person name="Lim Y.P."/>
            <person name="Ludwig-Muller J."/>
            <person name="Dixelius C."/>
        </authorList>
    </citation>
    <scope>NUCLEOTIDE SEQUENCE</scope>
    <source>
        <tissue evidence="1">Potato root galls</tissue>
    </source>
</reference>